<organism evidence="2 3">
    <name type="scientific">Halorientalis regularis</name>
    <dbReference type="NCBI Taxonomy" id="660518"/>
    <lineage>
        <taxon>Archaea</taxon>
        <taxon>Methanobacteriati</taxon>
        <taxon>Methanobacteriota</taxon>
        <taxon>Stenosarchaea group</taxon>
        <taxon>Halobacteria</taxon>
        <taxon>Halobacteriales</taxon>
        <taxon>Haloarculaceae</taxon>
        <taxon>Halorientalis</taxon>
    </lineage>
</organism>
<feature type="region of interest" description="Disordered" evidence="1">
    <location>
        <begin position="1"/>
        <end position="27"/>
    </location>
</feature>
<gene>
    <name evidence="2" type="ORF">SAMN05216218_10941</name>
</gene>
<dbReference type="SUPFAM" id="SSF140663">
    <property type="entry name" value="TTHA0068-like"/>
    <property type="match status" value="1"/>
</dbReference>
<evidence type="ECO:0000313" key="2">
    <source>
        <dbReference type="EMBL" id="SDF74572.1"/>
    </source>
</evidence>
<evidence type="ECO:0000256" key="1">
    <source>
        <dbReference type="SAM" id="MobiDB-lite"/>
    </source>
</evidence>
<reference evidence="3" key="1">
    <citation type="submission" date="2016-10" db="EMBL/GenBank/DDBJ databases">
        <authorList>
            <person name="Varghese N."/>
            <person name="Submissions S."/>
        </authorList>
    </citation>
    <scope>NUCLEOTIDE SEQUENCE [LARGE SCALE GENOMIC DNA]</scope>
    <source>
        <strain evidence="3">IBRC-M 10760</strain>
    </source>
</reference>
<dbReference type="InterPro" id="IPR023203">
    <property type="entry name" value="TTHA0068_sf"/>
</dbReference>
<protein>
    <submittedName>
        <fullName evidence="2">Uncharacterized protein</fullName>
    </submittedName>
</protein>
<name>A0A1G7NKS2_9EURY</name>
<sequence length="80" mass="9223">MDEHTRDDSVGPPIRGSPTGWRPTEDRWEHGTLRRATVHGVRLYNVGEYHESHDCFENVWPSVNKSYRQGTGFERPATSL</sequence>
<dbReference type="AlphaFoldDB" id="A0A1G7NKS2"/>
<proteinExistence type="predicted"/>
<dbReference type="EMBL" id="FNBK01000009">
    <property type="protein sequence ID" value="SDF74572.1"/>
    <property type="molecule type" value="Genomic_DNA"/>
</dbReference>
<dbReference type="STRING" id="660518.SAMN05216218_10941"/>
<evidence type="ECO:0000313" key="3">
    <source>
        <dbReference type="Proteomes" id="UP000199076"/>
    </source>
</evidence>
<dbReference type="Proteomes" id="UP000199076">
    <property type="component" value="Unassembled WGS sequence"/>
</dbReference>
<dbReference type="Gene3D" id="1.10.3450.10">
    <property type="entry name" value="TTHA0068-like"/>
    <property type="match status" value="1"/>
</dbReference>
<accession>A0A1G7NKS2</accession>
<keyword evidence="3" id="KW-1185">Reference proteome</keyword>